<sequence>MASAGQGARLLGGMLLVAAALGVGGCKDRRIDLRNIEAAMGERYGRDAKVPVREVSCPPWVRTREGERIACEVVFEGDVRWTVAVIQGPDGNTRWQPQGQVVFADDIEAWLQAQQAEGAAEGAGARCPARVYVLEDGDSASCTVSGAEGERAVAVTVDEQGELRQR</sequence>
<accession>D0LGR6</accession>
<dbReference type="RefSeq" id="WP_012827246.1">
    <property type="nucleotide sequence ID" value="NC_013440.1"/>
</dbReference>
<keyword evidence="3" id="KW-1185">Reference proteome</keyword>
<proteinExistence type="predicted"/>
<evidence type="ECO:0000259" key="1">
    <source>
        <dbReference type="Pfam" id="PF14230"/>
    </source>
</evidence>
<dbReference type="Proteomes" id="UP000001880">
    <property type="component" value="Chromosome"/>
</dbReference>
<evidence type="ECO:0000313" key="2">
    <source>
        <dbReference type="EMBL" id="ACY14638.1"/>
    </source>
</evidence>
<evidence type="ECO:0000313" key="3">
    <source>
        <dbReference type="Proteomes" id="UP000001880"/>
    </source>
</evidence>
<dbReference type="Pfam" id="PF14230">
    <property type="entry name" value="DUF4333"/>
    <property type="match status" value="1"/>
</dbReference>
<dbReference type="STRING" id="502025.Hoch_2093"/>
<dbReference type="KEGG" id="hoh:Hoch_2093"/>
<name>D0LGR6_HALO1</name>
<feature type="domain" description="DUF4333" evidence="1">
    <location>
        <begin position="21"/>
        <end position="91"/>
    </location>
</feature>
<protein>
    <recommendedName>
        <fullName evidence="1">DUF4333 domain-containing protein</fullName>
    </recommendedName>
</protein>
<gene>
    <name evidence="2" type="ordered locus">Hoch_2093</name>
</gene>
<dbReference type="AlphaFoldDB" id="D0LGR6"/>
<dbReference type="InterPro" id="IPR025637">
    <property type="entry name" value="DUF4333"/>
</dbReference>
<reference evidence="2 3" key="1">
    <citation type="journal article" date="2010" name="Stand. Genomic Sci.">
        <title>Complete genome sequence of Haliangium ochraceum type strain (SMP-2).</title>
        <authorList>
            <consortium name="US DOE Joint Genome Institute (JGI-PGF)"/>
            <person name="Ivanova N."/>
            <person name="Daum C."/>
            <person name="Lang E."/>
            <person name="Abt B."/>
            <person name="Kopitz M."/>
            <person name="Saunders E."/>
            <person name="Lapidus A."/>
            <person name="Lucas S."/>
            <person name="Glavina Del Rio T."/>
            <person name="Nolan M."/>
            <person name="Tice H."/>
            <person name="Copeland A."/>
            <person name="Cheng J.F."/>
            <person name="Chen F."/>
            <person name="Bruce D."/>
            <person name="Goodwin L."/>
            <person name="Pitluck S."/>
            <person name="Mavromatis K."/>
            <person name="Pati A."/>
            <person name="Mikhailova N."/>
            <person name="Chen A."/>
            <person name="Palaniappan K."/>
            <person name="Land M."/>
            <person name="Hauser L."/>
            <person name="Chang Y.J."/>
            <person name="Jeffries C.D."/>
            <person name="Detter J.C."/>
            <person name="Brettin T."/>
            <person name="Rohde M."/>
            <person name="Goker M."/>
            <person name="Bristow J."/>
            <person name="Markowitz V."/>
            <person name="Eisen J.A."/>
            <person name="Hugenholtz P."/>
            <person name="Kyrpides N.C."/>
            <person name="Klenk H.P."/>
        </authorList>
    </citation>
    <scope>NUCLEOTIDE SEQUENCE [LARGE SCALE GENOMIC DNA]</scope>
    <source>
        <strain evidence="3">DSM 14365 / CIP 107738 / JCM 11303 / AJ 13395 / SMP-2</strain>
    </source>
</reference>
<dbReference type="HOGENOM" id="CLU_1600420_0_0_7"/>
<organism evidence="2 3">
    <name type="scientific">Haliangium ochraceum (strain DSM 14365 / JCM 11303 / SMP-2)</name>
    <dbReference type="NCBI Taxonomy" id="502025"/>
    <lineage>
        <taxon>Bacteria</taxon>
        <taxon>Pseudomonadati</taxon>
        <taxon>Myxococcota</taxon>
        <taxon>Polyangia</taxon>
        <taxon>Haliangiales</taxon>
        <taxon>Kofleriaceae</taxon>
        <taxon>Haliangium</taxon>
    </lineage>
</organism>
<dbReference type="EMBL" id="CP001804">
    <property type="protein sequence ID" value="ACY14638.1"/>
    <property type="molecule type" value="Genomic_DNA"/>
</dbReference>